<accession>A0ABV1UYP4</accession>
<sequence>MTTAQHLAAIDLLRGRAFPAQRARSELGDSGPGYHVAQLRTAADGLDPADLAADRAREVYEAECEALALALSRRWGKGGRFALWSVSVRSIGGEEIPQPWDELSHCADDLHIWRVEDHWIAVGVSRAEGEDEHRLLAVVTEVDPP</sequence>
<name>A0ABV1UYP4_9ACTN</name>
<evidence type="ECO:0000313" key="2">
    <source>
        <dbReference type="Proteomes" id="UP001445472"/>
    </source>
</evidence>
<gene>
    <name evidence="1" type="ORF">ABT276_21490</name>
</gene>
<reference evidence="1 2" key="1">
    <citation type="submission" date="2024-06" db="EMBL/GenBank/DDBJ databases">
        <title>The Natural Products Discovery Center: Release of the First 8490 Sequenced Strains for Exploring Actinobacteria Biosynthetic Diversity.</title>
        <authorList>
            <person name="Kalkreuter E."/>
            <person name="Kautsar S.A."/>
            <person name="Yang D."/>
            <person name="Bader C.D."/>
            <person name="Teijaro C.N."/>
            <person name="Fluegel L."/>
            <person name="Davis C.M."/>
            <person name="Simpson J.R."/>
            <person name="Lauterbach L."/>
            <person name="Steele A.D."/>
            <person name="Gui C."/>
            <person name="Meng S."/>
            <person name="Li G."/>
            <person name="Viehrig K."/>
            <person name="Ye F."/>
            <person name="Su P."/>
            <person name="Kiefer A.F."/>
            <person name="Nichols A."/>
            <person name="Cepeda A.J."/>
            <person name="Yan W."/>
            <person name="Fan B."/>
            <person name="Jiang Y."/>
            <person name="Adhikari A."/>
            <person name="Zheng C.-J."/>
            <person name="Schuster L."/>
            <person name="Cowan T.M."/>
            <person name="Smanski M.J."/>
            <person name="Chevrette M.G."/>
            <person name="De Carvalho L.P.S."/>
            <person name="Shen B."/>
        </authorList>
    </citation>
    <scope>NUCLEOTIDE SEQUENCE [LARGE SCALE GENOMIC DNA]</scope>
    <source>
        <strain evidence="1 2">NPDC000837</strain>
    </source>
</reference>
<evidence type="ECO:0000313" key="1">
    <source>
        <dbReference type="EMBL" id="MER6615886.1"/>
    </source>
</evidence>
<dbReference type="Proteomes" id="UP001445472">
    <property type="component" value="Unassembled WGS sequence"/>
</dbReference>
<dbReference type="RefSeq" id="WP_351977350.1">
    <property type="nucleotide sequence ID" value="NZ_JBEPBX010000019.1"/>
</dbReference>
<proteinExistence type="predicted"/>
<keyword evidence="2" id="KW-1185">Reference proteome</keyword>
<dbReference type="EMBL" id="JBEPBX010000019">
    <property type="protein sequence ID" value="MER6615886.1"/>
    <property type="molecule type" value="Genomic_DNA"/>
</dbReference>
<comment type="caution">
    <text evidence="1">The sequence shown here is derived from an EMBL/GenBank/DDBJ whole genome shotgun (WGS) entry which is preliminary data.</text>
</comment>
<protein>
    <submittedName>
        <fullName evidence="1">Uncharacterized protein</fullName>
    </submittedName>
</protein>
<organism evidence="1 2">
    <name type="scientific">Streptomyces xantholiticus</name>
    <dbReference type="NCBI Taxonomy" id="68285"/>
    <lineage>
        <taxon>Bacteria</taxon>
        <taxon>Bacillati</taxon>
        <taxon>Actinomycetota</taxon>
        <taxon>Actinomycetes</taxon>
        <taxon>Kitasatosporales</taxon>
        <taxon>Streptomycetaceae</taxon>
        <taxon>Streptomyces</taxon>
    </lineage>
</organism>